<dbReference type="Pfam" id="PF01299">
    <property type="entry name" value="Lamp2-like_luminal"/>
    <property type="match status" value="1"/>
</dbReference>
<keyword evidence="4" id="KW-0967">Endosome</keyword>
<keyword evidence="7" id="KW-0325">Glycoprotein</keyword>
<feature type="compositionally biased region" description="Low complexity" evidence="9">
    <location>
        <begin position="15"/>
        <end position="24"/>
    </location>
</feature>
<reference evidence="14" key="2">
    <citation type="submission" date="2017-12" db="EMBL/GenBank/DDBJ databases">
        <title>Genome sequence of the Bar-tailed Godwit (Limosa lapponica baueri).</title>
        <authorList>
            <person name="Lima N.C.B."/>
            <person name="Parody-Merino A.M."/>
            <person name="Battley P.F."/>
            <person name="Fidler A.E."/>
            <person name="Prosdocimi F."/>
        </authorList>
    </citation>
    <scope>NUCLEOTIDE SEQUENCE [LARGE SCALE GENOMIC DNA]</scope>
</reference>
<evidence type="ECO:0000259" key="11">
    <source>
        <dbReference type="Pfam" id="PF01299"/>
    </source>
</evidence>
<organism evidence="13 14">
    <name type="scientific">Limosa lapponica baueri</name>
    <dbReference type="NCBI Taxonomy" id="1758121"/>
    <lineage>
        <taxon>Eukaryota</taxon>
        <taxon>Metazoa</taxon>
        <taxon>Chordata</taxon>
        <taxon>Craniata</taxon>
        <taxon>Vertebrata</taxon>
        <taxon>Euteleostomi</taxon>
        <taxon>Archelosauria</taxon>
        <taxon>Archosauria</taxon>
        <taxon>Dinosauria</taxon>
        <taxon>Saurischia</taxon>
        <taxon>Theropoda</taxon>
        <taxon>Coelurosauria</taxon>
        <taxon>Aves</taxon>
        <taxon>Neognathae</taxon>
        <taxon>Neoaves</taxon>
        <taxon>Charadriiformes</taxon>
        <taxon>Scolopacidae</taxon>
        <taxon>Limosa</taxon>
    </lineage>
</organism>
<evidence type="ECO:0000256" key="8">
    <source>
        <dbReference type="PROSITE-ProRule" id="PRU00740"/>
    </source>
</evidence>
<feature type="disulfide bond" evidence="8">
    <location>
        <begin position="387"/>
        <end position="424"/>
    </location>
</feature>
<evidence type="ECO:0000259" key="12">
    <source>
        <dbReference type="Pfam" id="PF21222"/>
    </source>
</evidence>
<dbReference type="EMBL" id="KZ511280">
    <property type="protein sequence ID" value="PKU32450.1"/>
    <property type="molecule type" value="Genomic_DNA"/>
</dbReference>
<feature type="region of interest" description="Disordered" evidence="9">
    <location>
        <begin position="1"/>
        <end position="36"/>
    </location>
</feature>
<dbReference type="GO" id="GO:0031902">
    <property type="term" value="C:late endosome membrane"/>
    <property type="evidence" value="ECO:0007669"/>
    <property type="project" value="TreeGrafter"/>
</dbReference>
<dbReference type="PANTHER" id="PTHR11506:SF30">
    <property type="entry name" value="LYSOSOME-ASSOCIATED MEMBRANE GLYCOPROTEIN 3"/>
    <property type="match status" value="1"/>
</dbReference>
<name>A0A2I0TF89_LIMLA</name>
<feature type="domain" description="Lysosome-associated membrane glycoprotein 2-like transmembrane" evidence="12">
    <location>
        <begin position="434"/>
        <end position="463"/>
    </location>
</feature>
<feature type="compositionally biased region" description="Low complexity" evidence="9">
    <location>
        <begin position="183"/>
        <end position="206"/>
    </location>
</feature>
<feature type="transmembrane region" description="Helical" evidence="10">
    <location>
        <begin position="432"/>
        <end position="455"/>
    </location>
</feature>
<evidence type="ECO:0000256" key="6">
    <source>
        <dbReference type="ARBA" id="ARBA00023136"/>
    </source>
</evidence>
<keyword evidence="2 8" id="KW-0812">Transmembrane</keyword>
<dbReference type="InterPro" id="IPR002000">
    <property type="entry name" value="Lysosome-assoc_membr_glycop"/>
</dbReference>
<dbReference type="GO" id="GO:0005765">
    <property type="term" value="C:lysosomal membrane"/>
    <property type="evidence" value="ECO:0007669"/>
    <property type="project" value="UniProtKB-SubCell"/>
</dbReference>
<dbReference type="PROSITE" id="PS51407">
    <property type="entry name" value="LAMP_3"/>
    <property type="match status" value="1"/>
</dbReference>
<keyword evidence="6 8" id="KW-0472">Membrane</keyword>
<dbReference type="PANTHER" id="PTHR11506">
    <property type="entry name" value="LYSOSOME-ASSOCIATED MEMBRANE GLYCOPROTEIN"/>
    <property type="match status" value="1"/>
</dbReference>
<protein>
    <submittedName>
        <fullName evidence="13">Lysosome-associated membrane glycoprotein 3</fullName>
    </submittedName>
</protein>
<sequence length="466" mass="49337">MPSLDTFEDFEAIPSSTDELSNSSDLEEETNPNNGTNLFRVEGSFDSCFPDSLTLEDGDLVQFVQEGENGQCFELPLAGNSDTGSQVCSDQPGAFSSCFAEVAPGVELSPETTSFHHTATSAPPLYQSSPHQGTTVHFNSTGSLETTPVSHGTAVRTTAPAHHVSGETTAQVTNQTSPAVVSTPSADNATAAAQTTTQAMGTVTPAEKNTTIPPVSSTEQTRTCVSTEMTVAATNITINHTTTDTQTTTAASTTIATTTHTVKPTTGSGNQTTTPKGPTTTATTTTTTVRPGSQTAVPSTTTAARPTLAPQPSAIPTGTYTVSSGNRTCIKAVMGLQLMAQNPQEQAPMYYVSKIESGFQSFSGGMLYYAAISDKLFTTKLGNSFKCVSKQIFALEKHFQLLFVNMQLQAFDIVGNQFGKEEECFPDKNSRAAPIAVGLSILGLFVIVFVTFLISRRKPHRGYERI</sequence>
<dbReference type="Proteomes" id="UP000233556">
    <property type="component" value="Unassembled WGS sequence"/>
</dbReference>
<keyword evidence="5 10" id="KW-1133">Transmembrane helix</keyword>
<evidence type="ECO:0000256" key="7">
    <source>
        <dbReference type="ARBA" id="ARBA00023180"/>
    </source>
</evidence>
<evidence type="ECO:0000256" key="5">
    <source>
        <dbReference type="ARBA" id="ARBA00022989"/>
    </source>
</evidence>
<keyword evidence="8" id="KW-0458">Lysosome</keyword>
<evidence type="ECO:0000256" key="3">
    <source>
        <dbReference type="ARBA" id="ARBA00022729"/>
    </source>
</evidence>
<feature type="compositionally biased region" description="Low complexity" evidence="9">
    <location>
        <begin position="260"/>
        <end position="288"/>
    </location>
</feature>
<evidence type="ECO:0000256" key="4">
    <source>
        <dbReference type="ARBA" id="ARBA00022753"/>
    </source>
</evidence>
<feature type="compositionally biased region" description="Polar residues" evidence="9">
    <location>
        <begin position="289"/>
        <end position="304"/>
    </location>
</feature>
<dbReference type="OrthoDB" id="9428839at2759"/>
<gene>
    <name evidence="13" type="ORF">llap_17246</name>
</gene>
<dbReference type="InterPro" id="IPR048528">
    <property type="entry name" value="Lamp2-like_luminal"/>
</dbReference>
<evidence type="ECO:0000256" key="9">
    <source>
        <dbReference type="SAM" id="MobiDB-lite"/>
    </source>
</evidence>
<comment type="caution">
    <text evidence="8">Lacks conserved residue(s) required for the propagation of feature annotation.</text>
</comment>
<dbReference type="AlphaFoldDB" id="A0A2I0TF89"/>
<feature type="region of interest" description="Disordered" evidence="9">
    <location>
        <begin position="260"/>
        <end position="315"/>
    </location>
</feature>
<feature type="compositionally biased region" description="Polar residues" evidence="9">
    <location>
        <begin position="207"/>
        <end position="221"/>
    </location>
</feature>
<dbReference type="Gene3D" id="2.40.160.110">
    <property type="match status" value="1"/>
</dbReference>
<feature type="region of interest" description="Disordered" evidence="9">
    <location>
        <begin position="127"/>
        <end position="221"/>
    </location>
</feature>
<evidence type="ECO:0000256" key="10">
    <source>
        <dbReference type="SAM" id="Phobius"/>
    </source>
</evidence>
<evidence type="ECO:0000256" key="1">
    <source>
        <dbReference type="ARBA" id="ARBA00004530"/>
    </source>
</evidence>
<keyword evidence="3" id="KW-0732">Signal</keyword>
<evidence type="ECO:0000313" key="13">
    <source>
        <dbReference type="EMBL" id="PKU32450.1"/>
    </source>
</evidence>
<evidence type="ECO:0000313" key="14">
    <source>
        <dbReference type="Proteomes" id="UP000233556"/>
    </source>
</evidence>
<dbReference type="GO" id="GO:0005886">
    <property type="term" value="C:plasma membrane"/>
    <property type="evidence" value="ECO:0007669"/>
    <property type="project" value="TreeGrafter"/>
</dbReference>
<proteinExistence type="inferred from homology"/>
<keyword evidence="14" id="KW-1185">Reference proteome</keyword>
<dbReference type="Pfam" id="PF21222">
    <property type="entry name" value="Lamp2_2nd"/>
    <property type="match status" value="1"/>
</dbReference>
<reference evidence="14" key="1">
    <citation type="submission" date="2017-11" db="EMBL/GenBank/DDBJ databases">
        <authorList>
            <person name="Lima N.C."/>
            <person name="Parody-Merino A.M."/>
            <person name="Battley P.F."/>
            <person name="Fidler A.E."/>
            <person name="Prosdocimi F."/>
        </authorList>
    </citation>
    <scope>NUCLEOTIDE SEQUENCE [LARGE SCALE GENOMIC DNA]</scope>
</reference>
<accession>A0A2I0TF89</accession>
<dbReference type="GO" id="GO:0072594">
    <property type="term" value="P:establishment of protein localization to organelle"/>
    <property type="evidence" value="ECO:0007669"/>
    <property type="project" value="TreeGrafter"/>
</dbReference>
<dbReference type="InterPro" id="IPR048524">
    <property type="entry name" value="Lamp2-like_TM"/>
</dbReference>
<evidence type="ECO:0000256" key="2">
    <source>
        <dbReference type="ARBA" id="ARBA00022692"/>
    </source>
</evidence>
<feature type="compositionally biased region" description="Polar residues" evidence="9">
    <location>
        <begin position="127"/>
        <end position="150"/>
    </location>
</feature>
<feature type="domain" description="Lysosome-associated membrane glycoprotein 2-like luminal" evidence="11">
    <location>
        <begin position="350"/>
        <end position="413"/>
    </location>
</feature>
<comment type="subcellular location">
    <subcellularLocation>
        <location evidence="1">Endosome membrane</location>
        <topology evidence="1">Single-pass type I membrane protein</topology>
    </subcellularLocation>
    <subcellularLocation>
        <location evidence="8">Lysosome membrane</location>
        <topology evidence="8">Single-pass type I membrane protein</topology>
    </subcellularLocation>
</comment>
<comment type="similarity">
    <text evidence="8">Belongs to the LAMP family.</text>
</comment>
<keyword evidence="8" id="KW-1015">Disulfide bond</keyword>
<feature type="compositionally biased region" description="Polar residues" evidence="9">
    <location>
        <begin position="166"/>
        <end position="182"/>
    </location>
</feature>
<feature type="compositionally biased region" description="Acidic residues" evidence="9">
    <location>
        <begin position="1"/>
        <end position="11"/>
    </location>
</feature>